<dbReference type="PANTHER" id="PTHR44591">
    <property type="entry name" value="STRESS RESPONSE REGULATOR PROTEIN 1"/>
    <property type="match status" value="1"/>
</dbReference>
<dbReference type="InterPro" id="IPR050595">
    <property type="entry name" value="Bact_response_regulator"/>
</dbReference>
<dbReference type="AlphaFoldDB" id="A0A1F6VQ91"/>
<proteinExistence type="predicted"/>
<name>A0A1F6VQ91_9BACT</name>
<dbReference type="EMBL" id="MFUC01000022">
    <property type="protein sequence ID" value="OGI71808.1"/>
    <property type="molecule type" value="Genomic_DNA"/>
</dbReference>
<evidence type="ECO:0000313" key="4">
    <source>
        <dbReference type="EMBL" id="OGI71808.1"/>
    </source>
</evidence>
<evidence type="ECO:0000256" key="1">
    <source>
        <dbReference type="ARBA" id="ARBA00022553"/>
    </source>
</evidence>
<sequence>MKRVYLIEDDEFLQKLILRKLKSANFEIAGARTWNDANKNINEFEPSLLILDLMLPEGLDGFGILKHLRSSHNLKDLQVIVFSNMASVESEKKAFELGADAYMVKSNFTLDELIDKVNELTV</sequence>
<organism evidence="4 5">
    <name type="scientific">Candidatus Nomurabacteria bacterium RIFCSPHIGHO2_02_FULL_38_15</name>
    <dbReference type="NCBI Taxonomy" id="1801752"/>
    <lineage>
        <taxon>Bacteria</taxon>
        <taxon>Candidatus Nomuraibacteriota</taxon>
    </lineage>
</organism>
<feature type="modified residue" description="4-aspartylphosphate" evidence="2">
    <location>
        <position position="52"/>
    </location>
</feature>
<dbReference type="GO" id="GO:0000160">
    <property type="term" value="P:phosphorelay signal transduction system"/>
    <property type="evidence" value="ECO:0007669"/>
    <property type="project" value="InterPro"/>
</dbReference>
<dbReference type="InterPro" id="IPR011006">
    <property type="entry name" value="CheY-like_superfamily"/>
</dbReference>
<dbReference type="Proteomes" id="UP000179686">
    <property type="component" value="Unassembled WGS sequence"/>
</dbReference>
<evidence type="ECO:0000256" key="2">
    <source>
        <dbReference type="PROSITE-ProRule" id="PRU00169"/>
    </source>
</evidence>
<evidence type="ECO:0000313" key="5">
    <source>
        <dbReference type="Proteomes" id="UP000179686"/>
    </source>
</evidence>
<dbReference type="SMART" id="SM00448">
    <property type="entry name" value="REC"/>
    <property type="match status" value="1"/>
</dbReference>
<dbReference type="Pfam" id="PF00072">
    <property type="entry name" value="Response_reg"/>
    <property type="match status" value="1"/>
</dbReference>
<evidence type="ECO:0000259" key="3">
    <source>
        <dbReference type="PROSITE" id="PS50110"/>
    </source>
</evidence>
<comment type="caution">
    <text evidence="4">The sequence shown here is derived from an EMBL/GenBank/DDBJ whole genome shotgun (WGS) entry which is preliminary data.</text>
</comment>
<keyword evidence="1 2" id="KW-0597">Phosphoprotein</keyword>
<dbReference type="PANTHER" id="PTHR44591:SF3">
    <property type="entry name" value="RESPONSE REGULATORY DOMAIN-CONTAINING PROTEIN"/>
    <property type="match status" value="1"/>
</dbReference>
<reference evidence="4 5" key="1">
    <citation type="journal article" date="2016" name="Nat. Commun.">
        <title>Thousands of microbial genomes shed light on interconnected biogeochemical processes in an aquifer system.</title>
        <authorList>
            <person name="Anantharaman K."/>
            <person name="Brown C.T."/>
            <person name="Hug L.A."/>
            <person name="Sharon I."/>
            <person name="Castelle C.J."/>
            <person name="Probst A.J."/>
            <person name="Thomas B.C."/>
            <person name="Singh A."/>
            <person name="Wilkins M.J."/>
            <person name="Karaoz U."/>
            <person name="Brodie E.L."/>
            <person name="Williams K.H."/>
            <person name="Hubbard S.S."/>
            <person name="Banfield J.F."/>
        </authorList>
    </citation>
    <scope>NUCLEOTIDE SEQUENCE [LARGE SCALE GENOMIC DNA]</scope>
</reference>
<dbReference type="InterPro" id="IPR001789">
    <property type="entry name" value="Sig_transdc_resp-reg_receiver"/>
</dbReference>
<accession>A0A1F6VQ91</accession>
<feature type="domain" description="Response regulatory" evidence="3">
    <location>
        <begin position="3"/>
        <end position="120"/>
    </location>
</feature>
<dbReference type="STRING" id="1801752.A3J61_02290"/>
<protein>
    <recommendedName>
        <fullName evidence="3">Response regulatory domain-containing protein</fullName>
    </recommendedName>
</protein>
<dbReference type="SUPFAM" id="SSF52172">
    <property type="entry name" value="CheY-like"/>
    <property type="match status" value="1"/>
</dbReference>
<dbReference type="Gene3D" id="3.40.50.2300">
    <property type="match status" value="1"/>
</dbReference>
<gene>
    <name evidence="4" type="ORF">A3J61_02290</name>
</gene>
<dbReference type="PROSITE" id="PS50110">
    <property type="entry name" value="RESPONSE_REGULATORY"/>
    <property type="match status" value="1"/>
</dbReference>